<evidence type="ECO:0000313" key="1">
    <source>
        <dbReference type="EMBL" id="KAH8993968.1"/>
    </source>
</evidence>
<dbReference type="Proteomes" id="UP001201163">
    <property type="component" value="Unassembled WGS sequence"/>
</dbReference>
<organism evidence="1 2">
    <name type="scientific">Lactarius akahatsu</name>
    <dbReference type="NCBI Taxonomy" id="416441"/>
    <lineage>
        <taxon>Eukaryota</taxon>
        <taxon>Fungi</taxon>
        <taxon>Dikarya</taxon>
        <taxon>Basidiomycota</taxon>
        <taxon>Agaricomycotina</taxon>
        <taxon>Agaricomycetes</taxon>
        <taxon>Russulales</taxon>
        <taxon>Russulaceae</taxon>
        <taxon>Lactarius</taxon>
    </lineage>
</organism>
<evidence type="ECO:0000313" key="2">
    <source>
        <dbReference type="Proteomes" id="UP001201163"/>
    </source>
</evidence>
<comment type="caution">
    <text evidence="1">The sequence shown here is derived from an EMBL/GenBank/DDBJ whole genome shotgun (WGS) entry which is preliminary data.</text>
</comment>
<accession>A0AAD4LI20</accession>
<proteinExistence type="predicted"/>
<dbReference type="AlphaFoldDB" id="A0AAD4LI20"/>
<protein>
    <submittedName>
        <fullName evidence="1">Uncharacterized protein</fullName>
    </submittedName>
</protein>
<reference evidence="1" key="1">
    <citation type="submission" date="2022-01" db="EMBL/GenBank/DDBJ databases">
        <title>Comparative genomics reveals a dynamic genome evolution in the ectomycorrhizal milk-cap (Lactarius) mushrooms.</title>
        <authorList>
            <consortium name="DOE Joint Genome Institute"/>
            <person name="Lebreton A."/>
            <person name="Tang N."/>
            <person name="Kuo A."/>
            <person name="LaButti K."/>
            <person name="Drula E."/>
            <person name="Barry K."/>
            <person name="Clum A."/>
            <person name="Lipzen A."/>
            <person name="Mousain D."/>
            <person name="Ng V."/>
            <person name="Wang R."/>
            <person name="Wang X."/>
            <person name="Dai Y."/>
            <person name="Henrissat B."/>
            <person name="Grigoriev I.V."/>
            <person name="Guerin-Laguette A."/>
            <person name="Yu F."/>
            <person name="Martin F.M."/>
        </authorList>
    </citation>
    <scope>NUCLEOTIDE SEQUENCE</scope>
    <source>
        <strain evidence="1">QP</strain>
    </source>
</reference>
<sequence>MCSRFPAVSQCHQYLNPLCFGAIIRIARDGASRCTLRRFILHQTTANRNFTPKNTESFGEYQCRHQSTPPTGNNYIFISSRTADTFTVVPLALRLRFLFGDVLAMNSNTEQPSLGVEFHLGHEKDLFRQTFAEATSSVASILVSDSSLLALISVPLKGKLGSRNELILRDTSLPLFVALCDELRSRWPWCPVSPLGRSTLIGACHLA</sequence>
<gene>
    <name evidence="1" type="ORF">EDB92DRAFT_347974</name>
</gene>
<name>A0AAD4LI20_9AGAM</name>
<keyword evidence="2" id="KW-1185">Reference proteome</keyword>
<dbReference type="EMBL" id="JAKELL010000016">
    <property type="protein sequence ID" value="KAH8993968.1"/>
    <property type="molecule type" value="Genomic_DNA"/>
</dbReference>